<dbReference type="SUPFAM" id="SSF51556">
    <property type="entry name" value="Metallo-dependent hydrolases"/>
    <property type="match status" value="1"/>
</dbReference>
<protein>
    <submittedName>
        <fullName evidence="3">8-oxoguanine deaminase</fullName>
        <ecNumber evidence="3">3.5.4.32</ecNumber>
    </submittedName>
</protein>
<dbReference type="Gene3D" id="3.20.20.140">
    <property type="entry name" value="Metal-dependent hydrolases"/>
    <property type="match status" value="1"/>
</dbReference>
<dbReference type="EMBL" id="FWFZ01000001">
    <property type="protein sequence ID" value="SLN19905.1"/>
    <property type="molecule type" value="Genomic_DNA"/>
</dbReference>
<dbReference type="EC" id="3.5.4.32" evidence="3"/>
<dbReference type="InterPro" id="IPR011059">
    <property type="entry name" value="Metal-dep_hydrolase_composite"/>
</dbReference>
<evidence type="ECO:0000259" key="2">
    <source>
        <dbReference type="Pfam" id="PF01979"/>
    </source>
</evidence>
<dbReference type="PANTHER" id="PTHR43794:SF5">
    <property type="entry name" value="CHLOROHYDROLASE FAMILY PROTEIN"/>
    <property type="match status" value="1"/>
</dbReference>
<dbReference type="SUPFAM" id="SSF51338">
    <property type="entry name" value="Composite domain of metallo-dependent hydrolases"/>
    <property type="match status" value="2"/>
</dbReference>
<dbReference type="Pfam" id="PF01979">
    <property type="entry name" value="Amidohydro_1"/>
    <property type="match status" value="1"/>
</dbReference>
<evidence type="ECO:0000313" key="4">
    <source>
        <dbReference type="Proteomes" id="UP000193900"/>
    </source>
</evidence>
<dbReference type="GO" id="GO:0102127">
    <property type="term" value="F:8-oxoguanine deaminase activity"/>
    <property type="evidence" value="ECO:0007669"/>
    <property type="project" value="UniProtKB-EC"/>
</dbReference>
<name>A0A1Y5RKX5_9RHOB</name>
<dbReference type="RefSeq" id="WP_085877395.1">
    <property type="nucleotide sequence ID" value="NZ_FWFZ01000001.1"/>
</dbReference>
<reference evidence="3 4" key="1">
    <citation type="submission" date="2017-03" db="EMBL/GenBank/DDBJ databases">
        <authorList>
            <person name="Afonso C.L."/>
            <person name="Miller P.J."/>
            <person name="Scott M.A."/>
            <person name="Spackman E."/>
            <person name="Goraichik I."/>
            <person name="Dimitrov K.M."/>
            <person name="Suarez D.L."/>
            <person name="Swayne D.E."/>
        </authorList>
    </citation>
    <scope>NUCLEOTIDE SEQUENCE [LARGE SCALE GENOMIC DNA]</scope>
    <source>
        <strain evidence="3 4">CECT 7023</strain>
    </source>
</reference>
<dbReference type="Gene3D" id="2.30.40.10">
    <property type="entry name" value="Urease, subunit C, domain 1"/>
    <property type="match status" value="1"/>
</dbReference>
<dbReference type="NCBIfam" id="NF006056">
    <property type="entry name" value="PRK08204.1"/>
    <property type="match status" value="1"/>
</dbReference>
<dbReference type="AlphaFoldDB" id="A0A1Y5RKX5"/>
<accession>A0A1Y5RKX5</accession>
<dbReference type="InterPro" id="IPR032466">
    <property type="entry name" value="Metal_Hydrolase"/>
</dbReference>
<comment type="similarity">
    <text evidence="1">Belongs to the metallo-dependent hydrolases superfamily. ATZ/TRZ family.</text>
</comment>
<keyword evidence="3" id="KW-0378">Hydrolase</keyword>
<evidence type="ECO:0000313" key="3">
    <source>
        <dbReference type="EMBL" id="SLN19905.1"/>
    </source>
</evidence>
<evidence type="ECO:0000256" key="1">
    <source>
        <dbReference type="ARBA" id="ARBA00006745"/>
    </source>
</evidence>
<sequence length="454" mass="47339">MTKTCITGGQNVSLAQGEPDAATGDILIDAAGRIEAIGPGLAGQAEQVIDAAGMIVMPGFVNAHIHTWQTGLRGIAANWTLGQYLKAMHAGLATHFRPEDVGIANQVGLLHQLHAGATTIADWCHNNPTPDHTDAAIEGLKAAGGRAVFLHGSPKADPKPGQPHFSEVPMPRDEVLRLRSGPLSDPDGLVTLGLAVLGPQLSVEAVSVADLSLARELGLPASMHISAPNMMWPEGLAALDAMGLLGPWVNITHANCLSDEDLGRVVAAGVSISVTPEVELQMGFGEPLTNRVRALGGNAQLSLGTDIESGMAGEMFSVARFALQAARHELTLASRRETGMPPAETGLSAREALEWATIGGARMLGLDDRIGTLEPGKLADIILVDAKGINMRPVHDPIASVLFHAGPRDVDTVLVGGRIVKRGGALVGASIEPLIDRLEASGRRIMQDFTAATA</sequence>
<dbReference type="InterPro" id="IPR006680">
    <property type="entry name" value="Amidohydro-rel"/>
</dbReference>
<proteinExistence type="inferred from homology"/>
<keyword evidence="4" id="KW-1185">Reference proteome</keyword>
<gene>
    <name evidence="3" type="ORF">ROA7023_00496</name>
</gene>
<dbReference type="PANTHER" id="PTHR43794">
    <property type="entry name" value="AMINOHYDROLASE SSNA-RELATED"/>
    <property type="match status" value="1"/>
</dbReference>
<organism evidence="3 4">
    <name type="scientific">Roseisalinus antarcticus</name>
    <dbReference type="NCBI Taxonomy" id="254357"/>
    <lineage>
        <taxon>Bacteria</taxon>
        <taxon>Pseudomonadati</taxon>
        <taxon>Pseudomonadota</taxon>
        <taxon>Alphaproteobacteria</taxon>
        <taxon>Rhodobacterales</taxon>
        <taxon>Roseobacteraceae</taxon>
        <taxon>Roseisalinus</taxon>
    </lineage>
</organism>
<feature type="domain" description="Amidohydrolase-related" evidence="2">
    <location>
        <begin position="55"/>
        <end position="420"/>
    </location>
</feature>
<dbReference type="InterPro" id="IPR050287">
    <property type="entry name" value="MTA/SAH_deaminase"/>
</dbReference>
<dbReference type="Proteomes" id="UP000193900">
    <property type="component" value="Unassembled WGS sequence"/>
</dbReference>
<dbReference type="OrthoDB" id="9796020at2"/>